<feature type="compositionally biased region" description="Basic and acidic residues" evidence="1">
    <location>
        <begin position="113"/>
        <end position="123"/>
    </location>
</feature>
<dbReference type="EMBL" id="PYWC01000041">
    <property type="protein sequence ID" value="PWW75911.1"/>
    <property type="molecule type" value="Genomic_DNA"/>
</dbReference>
<proteinExistence type="predicted"/>
<organism evidence="2 3">
    <name type="scientific">Tuber magnatum</name>
    <name type="common">white Piedmont truffle</name>
    <dbReference type="NCBI Taxonomy" id="42249"/>
    <lineage>
        <taxon>Eukaryota</taxon>
        <taxon>Fungi</taxon>
        <taxon>Dikarya</taxon>
        <taxon>Ascomycota</taxon>
        <taxon>Pezizomycotina</taxon>
        <taxon>Pezizomycetes</taxon>
        <taxon>Pezizales</taxon>
        <taxon>Tuberaceae</taxon>
        <taxon>Tuber</taxon>
    </lineage>
</organism>
<dbReference type="Proteomes" id="UP000246991">
    <property type="component" value="Unassembled WGS sequence"/>
</dbReference>
<dbReference type="AlphaFoldDB" id="A0A317SS62"/>
<evidence type="ECO:0000256" key="1">
    <source>
        <dbReference type="SAM" id="MobiDB-lite"/>
    </source>
</evidence>
<name>A0A317SS62_9PEZI</name>
<evidence type="ECO:0000313" key="3">
    <source>
        <dbReference type="Proteomes" id="UP000246991"/>
    </source>
</evidence>
<reference evidence="2 3" key="1">
    <citation type="submission" date="2018-03" db="EMBL/GenBank/DDBJ databases">
        <title>Genomes of Pezizomycetes fungi and the evolution of truffles.</title>
        <authorList>
            <person name="Murat C."/>
            <person name="Payen T."/>
            <person name="Noel B."/>
            <person name="Kuo A."/>
            <person name="Martin F.M."/>
        </authorList>
    </citation>
    <scope>NUCLEOTIDE SEQUENCE [LARGE SCALE GENOMIC DNA]</scope>
    <source>
        <strain evidence="2">091103-1</strain>
    </source>
</reference>
<keyword evidence="3" id="KW-1185">Reference proteome</keyword>
<comment type="caution">
    <text evidence="2">The sequence shown here is derived from an EMBL/GenBank/DDBJ whole genome shotgun (WGS) entry which is preliminary data.</text>
</comment>
<sequence>MPLKTWLKIKTTRLRKKPTSFRTEACPPPLSRGTPPRLRTPNYTSPSCPRPQSRPVSPRTRPYKIPEPASPISSKGASSVSSPTVSPLTPPESAGSEEQSWITRSESSPRGSRGSDIRLHKDNASIGSAVHGESTLKQAGSPDEDSDGPYPPAGRKEELVELFTLHGPVYGEEWRLREAYDNIEERGVPTAAEDIESVNEELMDGYTSGYEGCSGMWTVLLEGG</sequence>
<accession>A0A317SS62</accession>
<feature type="compositionally biased region" description="Basic residues" evidence="1">
    <location>
        <begin position="10"/>
        <end position="19"/>
    </location>
</feature>
<protein>
    <submittedName>
        <fullName evidence="2">Uncharacterized protein</fullName>
    </submittedName>
</protein>
<evidence type="ECO:0000313" key="2">
    <source>
        <dbReference type="EMBL" id="PWW75911.1"/>
    </source>
</evidence>
<feature type="compositionally biased region" description="Low complexity" evidence="1">
    <location>
        <begin position="70"/>
        <end position="93"/>
    </location>
</feature>
<feature type="region of interest" description="Disordered" evidence="1">
    <location>
        <begin position="1"/>
        <end position="157"/>
    </location>
</feature>
<dbReference type="OrthoDB" id="5414194at2759"/>
<gene>
    <name evidence="2" type="ORF">C7212DRAFT_364043</name>
</gene>